<proteinExistence type="predicted"/>
<gene>
    <name evidence="8" type="ORF">ENL19_03500</name>
</gene>
<evidence type="ECO:0000256" key="4">
    <source>
        <dbReference type="ARBA" id="ARBA00022723"/>
    </source>
</evidence>
<evidence type="ECO:0000256" key="5">
    <source>
        <dbReference type="ARBA" id="ARBA00023004"/>
    </source>
</evidence>
<organism evidence="8">
    <name type="scientific">candidate division WOR-3 bacterium</name>
    <dbReference type="NCBI Taxonomy" id="2052148"/>
    <lineage>
        <taxon>Bacteria</taxon>
        <taxon>Bacteria division WOR-3</taxon>
    </lineage>
</organism>
<keyword evidence="6" id="KW-0411">Iron-sulfur</keyword>
<evidence type="ECO:0000256" key="6">
    <source>
        <dbReference type="ARBA" id="ARBA00023014"/>
    </source>
</evidence>
<dbReference type="SMART" id="SM00729">
    <property type="entry name" value="Elp3"/>
    <property type="match status" value="1"/>
</dbReference>
<evidence type="ECO:0000256" key="3">
    <source>
        <dbReference type="ARBA" id="ARBA00022691"/>
    </source>
</evidence>
<dbReference type="PROSITE" id="PS51918">
    <property type="entry name" value="RADICAL_SAM"/>
    <property type="match status" value="1"/>
</dbReference>
<name>A0A7C5HC31_UNCW3</name>
<evidence type="ECO:0000256" key="2">
    <source>
        <dbReference type="ARBA" id="ARBA00022485"/>
    </source>
</evidence>
<dbReference type="SUPFAM" id="SSF102114">
    <property type="entry name" value="Radical SAM enzymes"/>
    <property type="match status" value="1"/>
</dbReference>
<dbReference type="AlphaFoldDB" id="A0A7C5HC31"/>
<evidence type="ECO:0000256" key="1">
    <source>
        <dbReference type="ARBA" id="ARBA00001966"/>
    </source>
</evidence>
<dbReference type="InterPro" id="IPR007197">
    <property type="entry name" value="rSAM"/>
</dbReference>
<dbReference type="InterPro" id="IPR023885">
    <property type="entry name" value="4Fe4S-binding_SPASM_dom"/>
</dbReference>
<feature type="domain" description="Radical SAM core" evidence="7">
    <location>
        <begin position="72"/>
        <end position="316"/>
    </location>
</feature>
<dbReference type="Proteomes" id="UP000886110">
    <property type="component" value="Unassembled WGS sequence"/>
</dbReference>
<sequence>MKVLRYNIYYKNFVFNTRQRSQLSLPTHITTALKNGNTDNFPQKLLRILSTTGIIVDEEIDERKLFRLWLHTYQTSSQVVSIAYLPTYECNCRCVYCYEDGVRKKYIDTSDFSIEVANHLVEWIKAIVHQVRPLYLDFAFHGGEPLLIKDCLLDIASKIYSVVEQENIIPIFSIVTNGTLLTWDFVREIRKYGFRRALVTLDGLPSYHDRRRPFITGEGTFYTILKNIKNAFKEGLEIVLGFNFDKQNYHHIPQFLDFVVKEALNEYPGFYMIFGAVRRGLTPSNKQYFDLYEVTKKEAAEITAWAYEECLKRGIRIVDPLGMGLCTMKRVWTFTVDPYGKIFKCVTMVRHSTSFVGTIFEPIELIIQRISTIIETQAWQELQACQECKYLPMCLNGCNEQALVKNAKTDCMKEYYNVFIPRAMELRAQRLRQFPDLIGRLRERSDALLHSYL</sequence>
<dbReference type="EMBL" id="DRTB01000266">
    <property type="protein sequence ID" value="HHE05110.1"/>
    <property type="molecule type" value="Genomic_DNA"/>
</dbReference>
<dbReference type="SFLD" id="SFLDG01067">
    <property type="entry name" value="SPASM/twitch_domain_containing"/>
    <property type="match status" value="1"/>
</dbReference>
<dbReference type="PANTHER" id="PTHR43787">
    <property type="entry name" value="FEMO COFACTOR BIOSYNTHESIS PROTEIN NIFB-RELATED"/>
    <property type="match status" value="1"/>
</dbReference>
<keyword evidence="2" id="KW-0004">4Fe-4S</keyword>
<keyword evidence="5" id="KW-0408">Iron</keyword>
<comment type="cofactor">
    <cofactor evidence="1">
        <name>[4Fe-4S] cluster</name>
        <dbReference type="ChEBI" id="CHEBI:49883"/>
    </cofactor>
</comment>
<evidence type="ECO:0000313" key="8">
    <source>
        <dbReference type="EMBL" id="HHE05110.1"/>
    </source>
</evidence>
<dbReference type="InterPro" id="IPR058240">
    <property type="entry name" value="rSAM_sf"/>
</dbReference>
<dbReference type="InterPro" id="IPR013785">
    <property type="entry name" value="Aldolase_TIM"/>
</dbReference>
<dbReference type="PANTHER" id="PTHR43787:SF3">
    <property type="entry name" value="ARYLSULFATASE REGULATORY PROTEIN"/>
    <property type="match status" value="1"/>
</dbReference>
<dbReference type="GO" id="GO:0046872">
    <property type="term" value="F:metal ion binding"/>
    <property type="evidence" value="ECO:0007669"/>
    <property type="project" value="UniProtKB-KW"/>
</dbReference>
<reference evidence="8" key="1">
    <citation type="journal article" date="2020" name="mSystems">
        <title>Genome- and Community-Level Interaction Insights into Carbon Utilization and Element Cycling Functions of Hydrothermarchaeota in Hydrothermal Sediment.</title>
        <authorList>
            <person name="Zhou Z."/>
            <person name="Liu Y."/>
            <person name="Xu W."/>
            <person name="Pan J."/>
            <person name="Luo Z.H."/>
            <person name="Li M."/>
        </authorList>
    </citation>
    <scope>NUCLEOTIDE SEQUENCE [LARGE SCALE GENOMIC DNA]</scope>
    <source>
        <strain evidence="8">HyVt-74</strain>
    </source>
</reference>
<keyword evidence="3" id="KW-0949">S-adenosyl-L-methionine</keyword>
<dbReference type="Gene3D" id="3.20.20.70">
    <property type="entry name" value="Aldolase class I"/>
    <property type="match status" value="1"/>
</dbReference>
<dbReference type="SFLD" id="SFLDS00029">
    <property type="entry name" value="Radical_SAM"/>
    <property type="match status" value="1"/>
</dbReference>
<dbReference type="NCBIfam" id="TIGR04085">
    <property type="entry name" value="rSAM_more_4Fe4S"/>
    <property type="match status" value="1"/>
</dbReference>
<accession>A0A7C5HC31</accession>
<dbReference type="Pfam" id="PF04055">
    <property type="entry name" value="Radical_SAM"/>
    <property type="match status" value="1"/>
</dbReference>
<keyword evidence="4" id="KW-0479">Metal-binding</keyword>
<dbReference type="GO" id="GO:0051539">
    <property type="term" value="F:4 iron, 4 sulfur cluster binding"/>
    <property type="evidence" value="ECO:0007669"/>
    <property type="project" value="UniProtKB-KW"/>
</dbReference>
<dbReference type="InterPro" id="IPR006638">
    <property type="entry name" value="Elp3/MiaA/NifB-like_rSAM"/>
</dbReference>
<dbReference type="GO" id="GO:0003824">
    <property type="term" value="F:catalytic activity"/>
    <property type="evidence" value="ECO:0007669"/>
    <property type="project" value="InterPro"/>
</dbReference>
<protein>
    <submittedName>
        <fullName evidence="8">Radical SAM protein</fullName>
    </submittedName>
</protein>
<evidence type="ECO:0000259" key="7">
    <source>
        <dbReference type="PROSITE" id="PS51918"/>
    </source>
</evidence>
<dbReference type="UniPathway" id="UPA00782"/>
<comment type="caution">
    <text evidence="8">The sequence shown here is derived from an EMBL/GenBank/DDBJ whole genome shotgun (WGS) entry which is preliminary data.</text>
</comment>
<dbReference type="CDD" id="cd01335">
    <property type="entry name" value="Radical_SAM"/>
    <property type="match status" value="1"/>
</dbReference>